<evidence type="ECO:0000256" key="2">
    <source>
        <dbReference type="ARBA" id="ARBA00022448"/>
    </source>
</evidence>
<dbReference type="InterPro" id="IPR013563">
    <property type="entry name" value="Oligopep_ABC_C"/>
</dbReference>
<dbReference type="InterPro" id="IPR003439">
    <property type="entry name" value="ABC_transporter-like_ATP-bd"/>
</dbReference>
<dbReference type="GO" id="GO:0016887">
    <property type="term" value="F:ATP hydrolysis activity"/>
    <property type="evidence" value="ECO:0007669"/>
    <property type="project" value="InterPro"/>
</dbReference>
<comment type="similarity">
    <text evidence="1">Belongs to the ABC transporter superfamily.</text>
</comment>
<dbReference type="Pfam" id="PF00005">
    <property type="entry name" value="ABC_tran"/>
    <property type="match status" value="1"/>
</dbReference>
<dbReference type="RefSeq" id="WP_096239553.1">
    <property type="nucleotide sequence ID" value="NZ_LT907978.1"/>
</dbReference>
<dbReference type="InterPro" id="IPR003593">
    <property type="entry name" value="AAA+_ATPase"/>
</dbReference>
<gene>
    <name evidence="6" type="ORF">EHLA_1017</name>
</gene>
<dbReference type="PROSITE" id="PS50893">
    <property type="entry name" value="ABC_TRANSPORTER_2"/>
    <property type="match status" value="1"/>
</dbReference>
<dbReference type="Pfam" id="PF08352">
    <property type="entry name" value="oligo_HPY"/>
    <property type="match status" value="1"/>
</dbReference>
<keyword evidence="2" id="KW-0813">Transport</keyword>
<evidence type="ECO:0000313" key="6">
    <source>
        <dbReference type="EMBL" id="SOB71751.1"/>
    </source>
</evidence>
<keyword evidence="4" id="KW-0067">ATP-binding</keyword>
<evidence type="ECO:0000256" key="4">
    <source>
        <dbReference type="ARBA" id="ARBA00022840"/>
    </source>
</evidence>
<dbReference type="SMART" id="SM00382">
    <property type="entry name" value="AAA"/>
    <property type="match status" value="1"/>
</dbReference>
<dbReference type="GO" id="GO:0005524">
    <property type="term" value="F:ATP binding"/>
    <property type="evidence" value="ECO:0007669"/>
    <property type="project" value="UniProtKB-KW"/>
</dbReference>
<dbReference type="PANTHER" id="PTHR43776">
    <property type="entry name" value="TRANSPORT ATP-BINDING PROTEIN"/>
    <property type="match status" value="1"/>
</dbReference>
<dbReference type="GO" id="GO:0015833">
    <property type="term" value="P:peptide transport"/>
    <property type="evidence" value="ECO:0007669"/>
    <property type="project" value="InterPro"/>
</dbReference>
<protein>
    <submittedName>
        <fullName evidence="6">AAA+ ATPase domain</fullName>
    </submittedName>
</protein>
<reference evidence="7" key="1">
    <citation type="submission" date="2017-09" db="EMBL/GenBank/DDBJ databases">
        <authorList>
            <person name="Shetty A S."/>
        </authorList>
    </citation>
    <scope>NUCLEOTIDE SEQUENCE [LARGE SCALE GENOMIC DNA]</scope>
</reference>
<evidence type="ECO:0000256" key="1">
    <source>
        <dbReference type="ARBA" id="ARBA00005417"/>
    </source>
</evidence>
<dbReference type="InterPro" id="IPR027417">
    <property type="entry name" value="P-loop_NTPase"/>
</dbReference>
<dbReference type="Gene3D" id="3.40.50.300">
    <property type="entry name" value="P-loop containing nucleotide triphosphate hydrolases"/>
    <property type="match status" value="1"/>
</dbReference>
<dbReference type="NCBIfam" id="TIGR01727">
    <property type="entry name" value="oligo_HPY"/>
    <property type="match status" value="1"/>
</dbReference>
<evidence type="ECO:0000313" key="7">
    <source>
        <dbReference type="Proteomes" id="UP000217549"/>
    </source>
</evidence>
<evidence type="ECO:0000259" key="5">
    <source>
        <dbReference type="PROSITE" id="PS50893"/>
    </source>
</evidence>
<dbReference type="InterPro" id="IPR050319">
    <property type="entry name" value="ABC_transp_ATP-bind"/>
</dbReference>
<dbReference type="EMBL" id="LT907978">
    <property type="protein sequence ID" value="SOB71751.1"/>
    <property type="molecule type" value="Genomic_DNA"/>
</dbReference>
<dbReference type="Proteomes" id="UP000217549">
    <property type="component" value="Chromosome I"/>
</dbReference>
<dbReference type="STRING" id="39488.ERS852450_02752"/>
<dbReference type="CDD" id="cd03257">
    <property type="entry name" value="ABC_NikE_OppD_transporters"/>
    <property type="match status" value="1"/>
</dbReference>
<keyword evidence="7" id="KW-1185">Reference proteome</keyword>
<dbReference type="InterPro" id="IPR017871">
    <property type="entry name" value="ABC_transporter-like_CS"/>
</dbReference>
<evidence type="ECO:0000256" key="3">
    <source>
        <dbReference type="ARBA" id="ARBA00022741"/>
    </source>
</evidence>
<organism evidence="6 7">
    <name type="scientific">Anaerobutyricum hallii</name>
    <dbReference type="NCBI Taxonomy" id="39488"/>
    <lineage>
        <taxon>Bacteria</taxon>
        <taxon>Bacillati</taxon>
        <taxon>Bacillota</taxon>
        <taxon>Clostridia</taxon>
        <taxon>Lachnospirales</taxon>
        <taxon>Lachnospiraceae</taxon>
        <taxon>Anaerobutyricum</taxon>
    </lineage>
</organism>
<dbReference type="PANTHER" id="PTHR43776:SF8">
    <property type="entry name" value="ABC TRANSPORTER, ATP-BINDING PROTEIN"/>
    <property type="match status" value="1"/>
</dbReference>
<proteinExistence type="inferred from homology"/>
<name>A0A285PQ73_9FIRM</name>
<accession>A0A285PQ73</accession>
<dbReference type="SUPFAM" id="SSF52540">
    <property type="entry name" value="P-loop containing nucleoside triphosphate hydrolases"/>
    <property type="match status" value="1"/>
</dbReference>
<keyword evidence="3" id="KW-0547">Nucleotide-binding</keyword>
<sequence length="322" mass="36375">MSKEERPILEAKHVTKKFPLANGKELIANDDISLKFYKGQTLGIVGESGCGKSTFMRMMVQLEKPTSGKIFFKEKDITKMKGEELRANRRNVQMVFQNPATSFNPKMKVRDIICEPLMNFGLIKKKEKDAIARKYLEMVELPGDFVDRYPHNMSGGQQQRVGIARAIALEPEIIFCDESTSALDVSVQKTILELLVKLQKEKQIALGFICHYLAMISSIAHQVAVMYMGNIVEILPGEKVTEEAMHPYTKALLQSVFDIHMDFSKPIEPLEGEVNGATGEQKGCPFQNRCAYCMKKCQEEKPELKTVGEKHELACHLKNTNL</sequence>
<dbReference type="FunFam" id="3.40.50.300:FF:000016">
    <property type="entry name" value="Oligopeptide ABC transporter ATP-binding component"/>
    <property type="match status" value="1"/>
</dbReference>
<dbReference type="PROSITE" id="PS00211">
    <property type="entry name" value="ABC_TRANSPORTER_1"/>
    <property type="match status" value="1"/>
</dbReference>
<dbReference type="KEGG" id="ehl:EHLA_1017"/>
<dbReference type="AlphaFoldDB" id="A0A285PQ73"/>
<feature type="domain" description="ABC transporter" evidence="5">
    <location>
        <begin position="9"/>
        <end position="253"/>
    </location>
</feature>
<dbReference type="GO" id="GO:0055085">
    <property type="term" value="P:transmembrane transport"/>
    <property type="evidence" value="ECO:0007669"/>
    <property type="project" value="UniProtKB-ARBA"/>
</dbReference>